<dbReference type="CDD" id="cd03416">
    <property type="entry name" value="CbiX_SirB_N"/>
    <property type="match status" value="1"/>
</dbReference>
<dbReference type="PANTHER" id="PTHR33542">
    <property type="entry name" value="SIROHYDROCHLORIN FERROCHELATASE, CHLOROPLASTIC"/>
    <property type="match status" value="1"/>
</dbReference>
<evidence type="ECO:0000256" key="1">
    <source>
        <dbReference type="ARBA" id="ARBA00022723"/>
    </source>
</evidence>
<dbReference type="InterPro" id="IPR002762">
    <property type="entry name" value="CbiX-like"/>
</dbReference>
<evidence type="ECO:0000313" key="3">
    <source>
        <dbReference type="EMBL" id="OCS92441.1"/>
    </source>
</evidence>
<dbReference type="EMBL" id="MATO01000016">
    <property type="protein sequence ID" value="OCS92441.1"/>
    <property type="molecule type" value="Genomic_DNA"/>
</dbReference>
<dbReference type="Gene3D" id="3.40.50.1400">
    <property type="match status" value="2"/>
</dbReference>
<sequence length="250" mass="27805">MEAVLYVAHGTRVQKGIDEAVRFIEAVKQTVAAPIQEICFLELAAPSIVEGVERCVTQGATHIAVVPILLLTANHAKEDIPEELHKAQQLFPTVRFTVGAPFGIHEKLIDSLVDRLAPHAVEQHARIYLIGRGSSDPTPKQDLSRIASLLSERIQRPVDVCFLYGVGPTFEETLQHIQQQNDATPIYIIPYLLFSGLLQHHIEKTIHALQFETANVTLCAPLGYDENVQHVLAQRTDETLQQIKEQIAYG</sequence>
<keyword evidence="2" id="KW-0456">Lyase</keyword>
<keyword evidence="4" id="KW-1185">Reference proteome</keyword>
<dbReference type="OrthoDB" id="9797895at2"/>
<organism evidence="3 4">
    <name type="scientific">Caryophanon latum</name>
    <dbReference type="NCBI Taxonomy" id="33977"/>
    <lineage>
        <taxon>Bacteria</taxon>
        <taxon>Bacillati</taxon>
        <taxon>Bacillota</taxon>
        <taxon>Bacilli</taxon>
        <taxon>Bacillales</taxon>
        <taxon>Caryophanaceae</taxon>
        <taxon>Caryophanon</taxon>
    </lineage>
</organism>
<dbReference type="GO" id="GO:0016829">
    <property type="term" value="F:lyase activity"/>
    <property type="evidence" value="ECO:0007669"/>
    <property type="project" value="UniProtKB-KW"/>
</dbReference>
<dbReference type="Proteomes" id="UP000093482">
    <property type="component" value="Unassembled WGS sequence"/>
</dbReference>
<evidence type="ECO:0000313" key="4">
    <source>
        <dbReference type="Proteomes" id="UP000093482"/>
    </source>
</evidence>
<comment type="caution">
    <text evidence="3">The sequence shown here is derived from an EMBL/GenBank/DDBJ whole genome shotgun (WGS) entry which is preliminary data.</text>
</comment>
<protein>
    <submittedName>
        <fullName evidence="3">Sirohydrochlorin ferrochelatase</fullName>
    </submittedName>
</protein>
<dbReference type="RefSeq" id="WP_066462681.1">
    <property type="nucleotide sequence ID" value="NZ_MATO01000016.1"/>
</dbReference>
<dbReference type="AlphaFoldDB" id="A0A1C0YZ70"/>
<keyword evidence="1" id="KW-0479">Metal-binding</keyword>
<dbReference type="Pfam" id="PF01903">
    <property type="entry name" value="CbiX"/>
    <property type="match status" value="2"/>
</dbReference>
<proteinExistence type="predicted"/>
<dbReference type="SUPFAM" id="SSF53800">
    <property type="entry name" value="Chelatase"/>
    <property type="match status" value="1"/>
</dbReference>
<accession>A0A1C0YZ70</accession>
<dbReference type="PANTHER" id="PTHR33542:SF3">
    <property type="entry name" value="SIROHYDROCHLORIN FERROCHELATASE, CHLOROPLASTIC"/>
    <property type="match status" value="1"/>
</dbReference>
<gene>
    <name evidence="3" type="ORF">A6K76_07315</name>
</gene>
<dbReference type="InterPro" id="IPR050963">
    <property type="entry name" value="Sirohydro_Cobaltochel/CbiX"/>
</dbReference>
<name>A0A1C0YZ70_9BACL</name>
<dbReference type="CDD" id="cd03414">
    <property type="entry name" value="CbiX_SirB_C"/>
    <property type="match status" value="1"/>
</dbReference>
<dbReference type="GO" id="GO:0046872">
    <property type="term" value="F:metal ion binding"/>
    <property type="evidence" value="ECO:0007669"/>
    <property type="project" value="UniProtKB-KW"/>
</dbReference>
<evidence type="ECO:0000256" key="2">
    <source>
        <dbReference type="ARBA" id="ARBA00023239"/>
    </source>
</evidence>
<reference evidence="3 4" key="1">
    <citation type="submission" date="2016-07" db="EMBL/GenBank/DDBJ databases">
        <title>Caryophanon latum genome sequencing.</title>
        <authorList>
            <person name="Verma A."/>
            <person name="Pal Y."/>
            <person name="Krishnamurthi S."/>
        </authorList>
    </citation>
    <scope>NUCLEOTIDE SEQUENCE [LARGE SCALE GENOMIC DNA]</scope>
    <source>
        <strain evidence="3 4">DSM 14151</strain>
    </source>
</reference>